<gene>
    <name evidence="9" type="primary">ccmC</name>
    <name evidence="11" type="ORF">PAEH1_04040</name>
</gene>
<keyword evidence="5 9" id="KW-0812">Transmembrane</keyword>
<accession>A0A1U9JYV8</accession>
<dbReference type="InterPro" id="IPR045062">
    <property type="entry name" value="Cyt_c_biogenesis_CcsA/CcmC"/>
</dbReference>
<evidence type="ECO:0000256" key="9">
    <source>
        <dbReference type="RuleBase" id="RU364092"/>
    </source>
</evidence>
<dbReference type="KEGG" id="phn:PAEH1_04040"/>
<evidence type="ECO:0000256" key="7">
    <source>
        <dbReference type="ARBA" id="ARBA00022989"/>
    </source>
</evidence>
<comment type="function">
    <text evidence="1 9">Required for the export of heme to the periplasm for the biogenesis of c-type cytochromes.</text>
</comment>
<keyword evidence="6 9" id="KW-0201">Cytochrome c-type biogenesis</keyword>
<dbReference type="Proteomes" id="UP000189369">
    <property type="component" value="Chromosome"/>
</dbReference>
<feature type="transmembrane region" description="Helical" evidence="9">
    <location>
        <begin position="163"/>
        <end position="187"/>
    </location>
</feature>
<dbReference type="PRINTS" id="PR01386">
    <property type="entry name" value="CCMCBIOGNSIS"/>
</dbReference>
<keyword evidence="8 9" id="KW-0472">Membrane</keyword>
<dbReference type="GO" id="GO:0015232">
    <property type="term" value="F:heme transmembrane transporter activity"/>
    <property type="evidence" value="ECO:0007669"/>
    <property type="project" value="InterPro"/>
</dbReference>
<proteinExistence type="inferred from homology"/>
<evidence type="ECO:0000256" key="8">
    <source>
        <dbReference type="ARBA" id="ARBA00023136"/>
    </source>
</evidence>
<dbReference type="OrthoDB" id="9778550at2"/>
<evidence type="ECO:0000313" key="12">
    <source>
        <dbReference type="Proteomes" id="UP000189369"/>
    </source>
</evidence>
<feature type="transmembrane region" description="Helical" evidence="9">
    <location>
        <begin position="102"/>
        <end position="121"/>
    </location>
</feature>
<feature type="transmembrane region" description="Helical" evidence="9">
    <location>
        <begin position="27"/>
        <end position="50"/>
    </location>
</feature>
<feature type="domain" description="Cytochrome c assembly protein" evidence="10">
    <location>
        <begin position="24"/>
        <end position="190"/>
    </location>
</feature>
<dbReference type="InterPro" id="IPR003557">
    <property type="entry name" value="Cyt_c_biogenesis_CcmC"/>
</dbReference>
<organism evidence="11 12">
    <name type="scientific">Paenalcaligenes hominis</name>
    <dbReference type="NCBI Taxonomy" id="643674"/>
    <lineage>
        <taxon>Bacteria</taxon>
        <taxon>Pseudomonadati</taxon>
        <taxon>Pseudomonadota</taxon>
        <taxon>Betaproteobacteria</taxon>
        <taxon>Burkholderiales</taxon>
        <taxon>Alcaligenaceae</taxon>
        <taxon>Paenalcaligenes</taxon>
    </lineage>
</organism>
<keyword evidence="9" id="KW-0813">Transport</keyword>
<feature type="transmembrane region" description="Helical" evidence="9">
    <location>
        <begin position="70"/>
        <end position="90"/>
    </location>
</feature>
<evidence type="ECO:0000256" key="2">
    <source>
        <dbReference type="ARBA" id="ARBA00004141"/>
    </source>
</evidence>
<comment type="subcellular location">
    <subcellularLocation>
        <location evidence="9">Cell inner membrane</location>
    </subcellularLocation>
    <subcellularLocation>
        <location evidence="2">Membrane</location>
        <topology evidence="2">Multi-pass membrane protein</topology>
    </subcellularLocation>
</comment>
<keyword evidence="7 9" id="KW-1133">Transmembrane helix</keyword>
<evidence type="ECO:0000256" key="6">
    <source>
        <dbReference type="ARBA" id="ARBA00022748"/>
    </source>
</evidence>
<evidence type="ECO:0000256" key="3">
    <source>
        <dbReference type="ARBA" id="ARBA00005840"/>
    </source>
</evidence>
<evidence type="ECO:0000313" key="11">
    <source>
        <dbReference type="EMBL" id="AQS50946.1"/>
    </source>
</evidence>
<keyword evidence="9" id="KW-0997">Cell inner membrane</keyword>
<sequence length="258" mass="28727">MKTSRSLWSMSMQYASPKTFSALATKIVPWSLVIAFALAIVALGVGLVIAPTDAVQGDVYRIIYVHVPSSWLAMFLYVVMVFWSVLYLILKTKLSAWFTQAIAPTGALLCLLSLVSGAIWGKPTWGTYWVWDARLTSMLFLFFLYLGYLALSHSLPVGPRAYTACSILVLVGGINIPIIHYSVIWWQTLHQGASVSFAGGSQMASSMLWPLLLMCIAGWFYALGMSLWRCRVAIAQQELAQDQKRWTQAQDSQQEIKA</sequence>
<dbReference type="NCBIfam" id="TIGR01191">
    <property type="entry name" value="ccmC"/>
    <property type="match status" value="1"/>
</dbReference>
<keyword evidence="9" id="KW-1003">Cell membrane</keyword>
<reference evidence="11 12" key="1">
    <citation type="submission" date="2017-01" db="EMBL/GenBank/DDBJ databases">
        <title>Complete Genome Sequence of Paenalcaligenes hominis, Isolated from a paraplegic Patient with neurogenic bladder.</title>
        <authorList>
            <person name="Mukhopadhyay R."/>
            <person name="Joaquin J."/>
            <person name="Hogue R."/>
            <person name="Kilaru A."/>
            <person name="Jospin G."/>
            <person name="Mars K."/>
            <person name="Eisen J.A."/>
            <person name="Chaturvedi V."/>
        </authorList>
    </citation>
    <scope>NUCLEOTIDE SEQUENCE [LARGE SCALE GENOMIC DNA]</scope>
    <source>
        <strain evidence="11 12">15S00501</strain>
    </source>
</reference>
<dbReference type="GO" id="GO:0005886">
    <property type="term" value="C:plasma membrane"/>
    <property type="evidence" value="ECO:0007669"/>
    <property type="project" value="UniProtKB-SubCell"/>
</dbReference>
<dbReference type="Pfam" id="PF01578">
    <property type="entry name" value="Cytochrom_C_asm"/>
    <property type="match status" value="1"/>
</dbReference>
<dbReference type="PANTHER" id="PTHR30071">
    <property type="entry name" value="HEME EXPORTER PROTEIN C"/>
    <property type="match status" value="1"/>
</dbReference>
<dbReference type="PANTHER" id="PTHR30071:SF1">
    <property type="entry name" value="CYTOCHROME B_B6 PROTEIN-RELATED"/>
    <property type="match status" value="1"/>
</dbReference>
<name>A0A1U9JYV8_9BURK</name>
<comment type="similarity">
    <text evidence="3 9">Belongs to the CcmC/CycZ/HelC family.</text>
</comment>
<feature type="transmembrane region" description="Helical" evidence="9">
    <location>
        <begin position="133"/>
        <end position="151"/>
    </location>
</feature>
<feature type="transmembrane region" description="Helical" evidence="9">
    <location>
        <begin position="207"/>
        <end position="228"/>
    </location>
</feature>
<evidence type="ECO:0000256" key="5">
    <source>
        <dbReference type="ARBA" id="ARBA00022692"/>
    </source>
</evidence>
<dbReference type="GO" id="GO:0020037">
    <property type="term" value="F:heme binding"/>
    <property type="evidence" value="ECO:0007669"/>
    <property type="project" value="InterPro"/>
</dbReference>
<dbReference type="AlphaFoldDB" id="A0A1U9JYV8"/>
<evidence type="ECO:0000256" key="4">
    <source>
        <dbReference type="ARBA" id="ARBA00016463"/>
    </source>
</evidence>
<dbReference type="STRING" id="643674.PAEH1_04040"/>
<protein>
    <recommendedName>
        <fullName evidence="4 9">Heme exporter protein C</fullName>
    </recommendedName>
    <alternativeName>
        <fullName evidence="9">Cytochrome c-type biogenesis protein</fullName>
    </alternativeName>
</protein>
<evidence type="ECO:0000259" key="10">
    <source>
        <dbReference type="Pfam" id="PF01578"/>
    </source>
</evidence>
<dbReference type="EMBL" id="CP019697">
    <property type="protein sequence ID" value="AQS50946.1"/>
    <property type="molecule type" value="Genomic_DNA"/>
</dbReference>
<dbReference type="InterPro" id="IPR002541">
    <property type="entry name" value="Cyt_c_assembly"/>
</dbReference>
<dbReference type="GO" id="GO:0017004">
    <property type="term" value="P:cytochrome complex assembly"/>
    <property type="evidence" value="ECO:0007669"/>
    <property type="project" value="UniProtKB-KW"/>
</dbReference>
<evidence type="ECO:0000256" key="1">
    <source>
        <dbReference type="ARBA" id="ARBA00002442"/>
    </source>
</evidence>